<dbReference type="EMBL" id="BARS01026654">
    <property type="protein sequence ID" value="GAG03049.1"/>
    <property type="molecule type" value="Genomic_DNA"/>
</dbReference>
<reference evidence="1" key="1">
    <citation type="journal article" date="2014" name="Front. Microbiol.">
        <title>High frequency of phylogenetically diverse reductive dehalogenase-homologous genes in deep subseafloor sedimentary metagenomes.</title>
        <authorList>
            <person name="Kawai M."/>
            <person name="Futagami T."/>
            <person name="Toyoda A."/>
            <person name="Takaki Y."/>
            <person name="Nishi S."/>
            <person name="Hori S."/>
            <person name="Arai W."/>
            <person name="Tsubouchi T."/>
            <person name="Morono Y."/>
            <person name="Uchiyama I."/>
            <person name="Ito T."/>
            <person name="Fujiyama A."/>
            <person name="Inagaki F."/>
            <person name="Takami H."/>
        </authorList>
    </citation>
    <scope>NUCLEOTIDE SEQUENCE</scope>
    <source>
        <strain evidence="1">Expedition CK06-06</strain>
    </source>
</reference>
<name>X0UB74_9ZZZZ</name>
<gene>
    <name evidence="1" type="ORF">S01H1_41989</name>
</gene>
<feature type="non-terminal residue" evidence="1">
    <location>
        <position position="60"/>
    </location>
</feature>
<accession>X0UB74</accession>
<evidence type="ECO:0000313" key="1">
    <source>
        <dbReference type="EMBL" id="GAG03049.1"/>
    </source>
</evidence>
<organism evidence="1">
    <name type="scientific">marine sediment metagenome</name>
    <dbReference type="NCBI Taxonomy" id="412755"/>
    <lineage>
        <taxon>unclassified sequences</taxon>
        <taxon>metagenomes</taxon>
        <taxon>ecological metagenomes</taxon>
    </lineage>
</organism>
<comment type="caution">
    <text evidence="1">The sequence shown here is derived from an EMBL/GenBank/DDBJ whole genome shotgun (WGS) entry which is preliminary data.</text>
</comment>
<protein>
    <submittedName>
        <fullName evidence="1">Uncharacterized protein</fullName>
    </submittedName>
</protein>
<sequence length="60" mass="6360">MLLASSFASSVHTLALVWGQRSTARPAASAAIEIPGKIEVHGDDCPVVITGLRVIPFWES</sequence>
<proteinExistence type="predicted"/>
<dbReference type="AlphaFoldDB" id="X0UB74"/>